<organism evidence="3 4">
    <name type="scientific">Discostella pseudostelligera</name>
    <dbReference type="NCBI Taxonomy" id="259834"/>
    <lineage>
        <taxon>Eukaryota</taxon>
        <taxon>Sar</taxon>
        <taxon>Stramenopiles</taxon>
        <taxon>Ochrophyta</taxon>
        <taxon>Bacillariophyta</taxon>
        <taxon>Coscinodiscophyceae</taxon>
        <taxon>Thalassiosirophycidae</taxon>
        <taxon>Stephanodiscales</taxon>
        <taxon>Stephanodiscaceae</taxon>
        <taxon>Discostella</taxon>
    </lineage>
</organism>
<dbReference type="AlphaFoldDB" id="A0ABD3LZW7"/>
<evidence type="ECO:0000256" key="2">
    <source>
        <dbReference type="SAM" id="Phobius"/>
    </source>
</evidence>
<name>A0ABD3LZW7_9STRA</name>
<reference evidence="3 4" key="1">
    <citation type="submission" date="2024-10" db="EMBL/GenBank/DDBJ databases">
        <title>Updated reference genomes for cyclostephanoid diatoms.</title>
        <authorList>
            <person name="Roberts W.R."/>
            <person name="Alverson A.J."/>
        </authorList>
    </citation>
    <scope>NUCLEOTIDE SEQUENCE [LARGE SCALE GENOMIC DNA]</scope>
    <source>
        <strain evidence="3 4">AJA232-27</strain>
    </source>
</reference>
<feature type="compositionally biased region" description="Basic and acidic residues" evidence="1">
    <location>
        <begin position="311"/>
        <end position="335"/>
    </location>
</feature>
<feature type="compositionally biased region" description="Low complexity" evidence="1">
    <location>
        <begin position="69"/>
        <end position="83"/>
    </location>
</feature>
<sequence>MILSAPPSPDSKKKKPALPSLLSSLRNARQAVVGRASDAAEDLLYERELRPLTGGGGGSGSSNSLVQLGSTSASGGNTGSSANRPQHLQRGGGGGGGVGGGGVGGIGAPSTSMSSNATFTATLQNFSQRFGNKFRGGGRARNRRKKGSGVTVVPQEFYLAVGCFFFVFPIFFMIYIYFAGHSVFGGNDGHQVQKIDLEDAGSVLNQTALDAQFDVEDLDNSQGMLIEDEMGNLRDSDRIVDQSTPPLDVDNIGHHDKKKFPFTKRSIDGSLTEDITMELTGNDDGNISAMKAMRSGNSKGTSNMHNSELVSVRERGEEDKDTRSSFDQNNERRRA</sequence>
<comment type="caution">
    <text evidence="3">The sequence shown here is derived from an EMBL/GenBank/DDBJ whole genome shotgun (WGS) entry which is preliminary data.</text>
</comment>
<feature type="region of interest" description="Disordered" evidence="1">
    <location>
        <begin position="1"/>
        <end position="21"/>
    </location>
</feature>
<gene>
    <name evidence="3" type="ORF">ACHAWU_008454</name>
</gene>
<keyword evidence="2" id="KW-0472">Membrane</keyword>
<evidence type="ECO:0000256" key="1">
    <source>
        <dbReference type="SAM" id="MobiDB-lite"/>
    </source>
</evidence>
<dbReference type="Proteomes" id="UP001530293">
    <property type="component" value="Unassembled WGS sequence"/>
</dbReference>
<feature type="compositionally biased region" description="Gly residues" evidence="1">
    <location>
        <begin position="90"/>
        <end position="107"/>
    </location>
</feature>
<evidence type="ECO:0000313" key="4">
    <source>
        <dbReference type="Proteomes" id="UP001530293"/>
    </source>
</evidence>
<keyword evidence="4" id="KW-1185">Reference proteome</keyword>
<feature type="transmembrane region" description="Helical" evidence="2">
    <location>
        <begin position="157"/>
        <end position="178"/>
    </location>
</feature>
<evidence type="ECO:0000313" key="3">
    <source>
        <dbReference type="EMBL" id="KAL3757293.1"/>
    </source>
</evidence>
<feature type="compositionally biased region" description="Polar residues" evidence="1">
    <location>
        <begin position="295"/>
        <end position="309"/>
    </location>
</feature>
<feature type="region of interest" description="Disordered" evidence="1">
    <location>
        <begin position="52"/>
        <end position="109"/>
    </location>
</feature>
<keyword evidence="2" id="KW-1133">Transmembrane helix</keyword>
<dbReference type="EMBL" id="JALLBG020000268">
    <property type="protein sequence ID" value="KAL3757293.1"/>
    <property type="molecule type" value="Genomic_DNA"/>
</dbReference>
<feature type="region of interest" description="Disordered" evidence="1">
    <location>
        <begin position="292"/>
        <end position="335"/>
    </location>
</feature>
<keyword evidence="2" id="KW-0812">Transmembrane</keyword>
<protein>
    <submittedName>
        <fullName evidence="3">Uncharacterized protein</fullName>
    </submittedName>
</protein>
<accession>A0ABD3LZW7</accession>
<proteinExistence type="predicted"/>